<feature type="domain" description="Probable zinc-ribbon" evidence="3">
    <location>
        <begin position="538"/>
        <end position="582"/>
    </location>
</feature>
<sequence length="964" mass="108144">MEEGSKVRVVRCPKCENLLPELPNYSIYQCGGCGAVLRAKKKGPVSDGLSEKSDDERGRGGSEKGGGVSLSSVSENESNGLERVREKERVFSERNVNLISSSSSITENRESANDFDRNMSRETLNLRLDRSNEDREVDYYDDRYRQSSKRPIRNQVHGNDHDMNMKRSEFVNSSVENQFEESRPEIGNVARSLRSRPIMDQWSVERNGSVAFHGRGRSVAEQGWFSTFPYPDEGTSKYHHPASYHCYGEQNRIHDELDGLSRVENLEHDRAELLRKLEELKDQLSRSCDVAEKPIERVPIDRRMAPPPPNPYGGHDVYMPNGPTSLSSVNMQPFARDKLVPKPPYFNHSHGPVPYINNQGSDMQEFYPPPRNVPNEFLGYEHSYLPPMLRRPPHQPPHQHLKQPYHHPFPGQYMDFNQGTRASHPCETFFHQPACSCLHCYKKKGQVPPKVPPPDFGSRSSPNDPTNPIFYHHASPVTFGPTGYYSRSAHPPQLHAQNRQPQTRSSSNLHSDTAGFGHGRPRRVVIAHGNGRFCHPIAGGAPFITCYNCFELLKLPRKLMVVGENQHKVQCGACSTIILFELERKELVISIPKQINQVSAKVDDGSGEMLNENLQCSHGGSNPGAMNCYSDDYDNSGYNIQLTDTEPNILSRDQKSNFSESSKRQDPLSSCSSFSEDEQSPDSVIVQRDVTDSAELPSKDDVSLPLPDSPLQEHPDYSPSNNGVSRYGKGNKSKRNDQEKVILDRSSSRQNSVKDVSMATEMEVSFNEYLNSGVSQDSMEVSKDKDQPRINKGSESFFAGLFKKSFRDFSRSSQSAEAGRANVFVNGQPIPDRVVKKAEKMAGPIQPGEYWYDFRGGFWGVMGQPCLGIIPPFIEEFDYPMPQNCAAGNTGVFVNGRELHQQELDLLAGRGLPTTRDKSYIIKISGKVLEEDTGEELDSLGKLAPTVERSKHGFGMKVPRTLAQ</sequence>
<feature type="compositionally biased region" description="Low complexity" evidence="2">
    <location>
        <begin position="69"/>
        <end position="79"/>
    </location>
</feature>
<feature type="compositionally biased region" description="Basic and acidic residues" evidence="2">
    <location>
        <begin position="49"/>
        <end position="62"/>
    </location>
</feature>
<dbReference type="Pfam" id="PF22910">
    <property type="entry name" value="EDR4-like_1st"/>
    <property type="match status" value="1"/>
</dbReference>
<dbReference type="PANTHER" id="PTHR31105:SF42">
    <property type="entry name" value="OS02G0258300 PROTEIN"/>
    <property type="match status" value="1"/>
</dbReference>
<dbReference type="GO" id="GO:1900150">
    <property type="term" value="P:regulation of defense response to fungus"/>
    <property type="evidence" value="ECO:0007669"/>
    <property type="project" value="InterPro"/>
</dbReference>
<dbReference type="AlphaFoldDB" id="A0A5B7AE89"/>
<dbReference type="PANTHER" id="PTHR31105">
    <property type="entry name" value="EXTRA-LARGE G-PROTEIN-LIKE"/>
    <property type="match status" value="1"/>
</dbReference>
<evidence type="ECO:0000259" key="4">
    <source>
        <dbReference type="Pfam" id="PF22910"/>
    </source>
</evidence>
<feature type="compositionally biased region" description="Polar residues" evidence="2">
    <location>
        <begin position="495"/>
        <end position="511"/>
    </location>
</feature>
<organism evidence="5">
    <name type="scientific">Davidia involucrata</name>
    <name type="common">Dove tree</name>
    <dbReference type="NCBI Taxonomy" id="16924"/>
    <lineage>
        <taxon>Eukaryota</taxon>
        <taxon>Viridiplantae</taxon>
        <taxon>Streptophyta</taxon>
        <taxon>Embryophyta</taxon>
        <taxon>Tracheophyta</taxon>
        <taxon>Spermatophyta</taxon>
        <taxon>Magnoliopsida</taxon>
        <taxon>eudicotyledons</taxon>
        <taxon>Gunneridae</taxon>
        <taxon>Pentapetalae</taxon>
        <taxon>asterids</taxon>
        <taxon>Cornales</taxon>
        <taxon>Nyssaceae</taxon>
        <taxon>Davidia</taxon>
    </lineage>
</organism>
<evidence type="ECO:0000313" key="5">
    <source>
        <dbReference type="EMBL" id="MPA55050.1"/>
    </source>
</evidence>
<evidence type="ECO:0000259" key="3">
    <source>
        <dbReference type="Pfam" id="PF11331"/>
    </source>
</evidence>
<proteinExistence type="predicted"/>
<name>A0A5B7AE89_DAVIN</name>
<dbReference type="InterPro" id="IPR040244">
    <property type="entry name" value="EDR4-like"/>
</dbReference>
<dbReference type="InterPro" id="IPR021480">
    <property type="entry name" value="Zinc_ribbon_12"/>
</dbReference>
<feature type="domain" description="Enhanced disease resistance 4-like N-terminal" evidence="4">
    <location>
        <begin position="6"/>
        <end position="39"/>
    </location>
</feature>
<dbReference type="InterPro" id="IPR055126">
    <property type="entry name" value="EDR4-like_N"/>
</dbReference>
<evidence type="ECO:0000256" key="1">
    <source>
        <dbReference type="SAM" id="Coils"/>
    </source>
</evidence>
<feature type="region of interest" description="Disordered" evidence="2">
    <location>
        <begin position="448"/>
        <end position="471"/>
    </location>
</feature>
<reference evidence="5" key="1">
    <citation type="submission" date="2019-08" db="EMBL/GenBank/DDBJ databases">
        <title>Reference gene set and small RNA set construction with multiple tissues from Davidia involucrata Baill.</title>
        <authorList>
            <person name="Yang H."/>
            <person name="Zhou C."/>
            <person name="Li G."/>
            <person name="Wang J."/>
            <person name="Gao P."/>
            <person name="Wang M."/>
            <person name="Wang R."/>
            <person name="Zhao Y."/>
        </authorList>
    </citation>
    <scope>NUCLEOTIDE SEQUENCE</scope>
    <source>
        <tissue evidence="5">Mixed with DoveR01_LX</tissue>
    </source>
</reference>
<protein>
    <submittedName>
        <fullName evidence="5">Uncharacterized protein</fullName>
    </submittedName>
</protein>
<feature type="coiled-coil region" evidence="1">
    <location>
        <begin position="263"/>
        <end position="290"/>
    </location>
</feature>
<feature type="region of interest" description="Disordered" evidence="2">
    <location>
        <begin position="41"/>
        <end position="86"/>
    </location>
</feature>
<feature type="compositionally biased region" description="Basic and acidic residues" evidence="2">
    <location>
        <begin position="734"/>
        <end position="747"/>
    </location>
</feature>
<dbReference type="Pfam" id="PF11331">
    <property type="entry name" value="Zn_ribbon_12"/>
    <property type="match status" value="1"/>
</dbReference>
<dbReference type="EMBL" id="GHES01024491">
    <property type="protein sequence ID" value="MPA55050.1"/>
    <property type="molecule type" value="Transcribed_RNA"/>
</dbReference>
<feature type="region of interest" description="Disordered" evidence="2">
    <location>
        <begin position="640"/>
        <end position="756"/>
    </location>
</feature>
<evidence type="ECO:0000256" key="2">
    <source>
        <dbReference type="SAM" id="MobiDB-lite"/>
    </source>
</evidence>
<gene>
    <name evidence="5" type="ORF">Din_024491</name>
</gene>
<keyword evidence="1" id="KW-0175">Coiled coil</keyword>
<accession>A0A5B7AE89</accession>
<feature type="region of interest" description="Disordered" evidence="2">
    <location>
        <begin position="486"/>
        <end position="518"/>
    </location>
</feature>